<feature type="binding site" description="axial binding residue" evidence="14">
    <location>
        <position position="434"/>
    </location>
    <ligand>
        <name>heme</name>
        <dbReference type="ChEBI" id="CHEBI:30413"/>
    </ligand>
    <ligandPart>
        <name>Fe</name>
        <dbReference type="ChEBI" id="CHEBI:18248"/>
    </ligandPart>
</feature>
<dbReference type="InterPro" id="IPR050182">
    <property type="entry name" value="Cytochrome_P450_fam2"/>
</dbReference>
<proteinExistence type="evidence at transcript level"/>
<dbReference type="GO" id="GO:0020037">
    <property type="term" value="F:heme binding"/>
    <property type="evidence" value="ECO:0007669"/>
    <property type="project" value="InterPro"/>
</dbReference>
<evidence type="ECO:0000256" key="9">
    <source>
        <dbReference type="ARBA" id="ARBA00022848"/>
    </source>
</evidence>
<dbReference type="Gene3D" id="1.10.630.10">
    <property type="entry name" value="Cytochrome P450"/>
    <property type="match status" value="1"/>
</dbReference>
<dbReference type="PRINTS" id="PR00385">
    <property type="entry name" value="P450"/>
</dbReference>
<organism evidence="17">
    <name type="scientific">Eurytemora affinis</name>
    <name type="common">Copepod</name>
    <name type="synonym">Temora affinis</name>
    <dbReference type="NCBI Taxonomy" id="88015"/>
    <lineage>
        <taxon>Eukaryota</taxon>
        <taxon>Metazoa</taxon>
        <taxon>Ecdysozoa</taxon>
        <taxon>Arthropoda</taxon>
        <taxon>Crustacea</taxon>
        <taxon>Multicrustacea</taxon>
        <taxon>Hexanauplia</taxon>
        <taxon>Copepoda</taxon>
        <taxon>Calanoida</taxon>
        <taxon>Temoridae</taxon>
        <taxon>Eurytemora</taxon>
    </lineage>
</organism>
<feature type="chain" id="PRO_5033014172" evidence="16">
    <location>
        <begin position="22"/>
        <end position="489"/>
    </location>
</feature>
<name>A0A8B0MF32_EURAF</name>
<dbReference type="SUPFAM" id="SSF48264">
    <property type="entry name" value="Cytochrome P450"/>
    <property type="match status" value="1"/>
</dbReference>
<keyword evidence="16" id="KW-0732">Signal</keyword>
<feature type="signal peptide" evidence="16">
    <location>
        <begin position="1"/>
        <end position="21"/>
    </location>
</feature>
<comment type="function">
    <text evidence="2">May be involved in the metabolism of insect hormones and in the breakdown of synthetic insecticides.</text>
</comment>
<evidence type="ECO:0000256" key="2">
    <source>
        <dbReference type="ARBA" id="ARBA00003690"/>
    </source>
</evidence>
<dbReference type="InterPro" id="IPR001128">
    <property type="entry name" value="Cyt_P450"/>
</dbReference>
<accession>A0A8B0MF32</accession>
<dbReference type="PRINTS" id="PR00463">
    <property type="entry name" value="EP450I"/>
</dbReference>
<evidence type="ECO:0000313" key="17">
    <source>
        <dbReference type="EMBL" id="QTW43679.1"/>
    </source>
</evidence>
<keyword evidence="11 14" id="KW-0408">Iron</keyword>
<keyword evidence="8" id="KW-0256">Endoplasmic reticulum</keyword>
<dbReference type="Pfam" id="PF00067">
    <property type="entry name" value="p450"/>
    <property type="match status" value="1"/>
</dbReference>
<dbReference type="InterPro" id="IPR017972">
    <property type="entry name" value="Cyt_P450_CS"/>
</dbReference>
<dbReference type="PANTHER" id="PTHR24300">
    <property type="entry name" value="CYTOCHROME P450 508A4-RELATED"/>
    <property type="match status" value="1"/>
</dbReference>
<dbReference type="GO" id="GO:0005506">
    <property type="term" value="F:iron ion binding"/>
    <property type="evidence" value="ECO:0007669"/>
    <property type="project" value="InterPro"/>
</dbReference>
<evidence type="ECO:0000256" key="16">
    <source>
        <dbReference type="SAM" id="SignalP"/>
    </source>
</evidence>
<dbReference type="FunFam" id="1.10.630.10:FF:000238">
    <property type="entry name" value="Cytochrome P450 2A6"/>
    <property type="match status" value="1"/>
</dbReference>
<reference evidence="17" key="1">
    <citation type="submission" date="2020-10" db="EMBL/GenBank/DDBJ databases">
        <authorList>
            <person name="Kim D.-H."/>
        </authorList>
    </citation>
    <scope>NUCLEOTIDE SEQUENCE</scope>
</reference>
<dbReference type="EMBL" id="MW149379">
    <property type="protein sequence ID" value="QTW43679.1"/>
    <property type="molecule type" value="mRNA"/>
</dbReference>
<dbReference type="InterPro" id="IPR036396">
    <property type="entry name" value="Cyt_P450_sf"/>
</dbReference>
<dbReference type="InterPro" id="IPR002401">
    <property type="entry name" value="Cyt_P450_E_grp-I"/>
</dbReference>
<keyword evidence="9" id="KW-0492">Microsome</keyword>
<keyword evidence="10 15" id="KW-0560">Oxidoreductase</keyword>
<evidence type="ECO:0000256" key="12">
    <source>
        <dbReference type="ARBA" id="ARBA00023033"/>
    </source>
</evidence>
<evidence type="ECO:0000256" key="13">
    <source>
        <dbReference type="ARBA" id="ARBA00023136"/>
    </source>
</evidence>
<evidence type="ECO:0000256" key="4">
    <source>
        <dbReference type="ARBA" id="ARBA00004406"/>
    </source>
</evidence>
<comment type="cofactor">
    <cofactor evidence="1 14">
        <name>heme</name>
        <dbReference type="ChEBI" id="CHEBI:30413"/>
    </cofactor>
</comment>
<keyword evidence="13" id="KW-0472">Membrane</keyword>
<reference evidence="17" key="2">
    <citation type="journal article" name="Mar. Pollut. Bull.">
        <title>The genome of the European estuarine calanoid copepod Eurytemora affinis: Potential use in molecular ecotoxicology.</title>
        <authorList>
            <person name="Choi B.S."/>
            <person name="Kim D.H."/>
            <person name="Kim M.S."/>
            <person name="Park J.C."/>
            <person name="Lee Y.H."/>
            <person name="Kim H.J."/>
            <person name="Jeong C.B."/>
            <person name="Hagiwara A."/>
            <person name="Souissi S."/>
            <person name="Lee J.S."/>
        </authorList>
    </citation>
    <scope>NUCLEOTIDE SEQUENCE</scope>
</reference>
<dbReference type="AlphaFoldDB" id="A0A8B0MF32"/>
<keyword evidence="12 15" id="KW-0503">Monooxygenase</keyword>
<evidence type="ECO:0000256" key="5">
    <source>
        <dbReference type="ARBA" id="ARBA00010617"/>
    </source>
</evidence>
<evidence type="ECO:0000256" key="10">
    <source>
        <dbReference type="ARBA" id="ARBA00023002"/>
    </source>
</evidence>
<dbReference type="GO" id="GO:0008395">
    <property type="term" value="F:steroid hydroxylase activity"/>
    <property type="evidence" value="ECO:0007669"/>
    <property type="project" value="TreeGrafter"/>
</dbReference>
<evidence type="ECO:0000256" key="11">
    <source>
        <dbReference type="ARBA" id="ARBA00023004"/>
    </source>
</evidence>
<dbReference type="GO" id="GO:0016712">
    <property type="term" value="F:oxidoreductase activity, acting on paired donors, with incorporation or reduction of molecular oxygen, reduced flavin or flavoprotein as one donor, and incorporation of one atom of oxygen"/>
    <property type="evidence" value="ECO:0007669"/>
    <property type="project" value="TreeGrafter"/>
</dbReference>
<dbReference type="PROSITE" id="PS00086">
    <property type="entry name" value="CYTOCHROME_P450"/>
    <property type="match status" value="1"/>
</dbReference>
<comment type="subcellular location">
    <subcellularLocation>
        <location evidence="4">Endoplasmic reticulum membrane</location>
        <topology evidence="4">Peripheral membrane protein</topology>
    </subcellularLocation>
    <subcellularLocation>
        <location evidence="3">Microsome membrane</location>
        <topology evidence="3">Peripheral membrane protein</topology>
    </subcellularLocation>
</comment>
<evidence type="ECO:0000256" key="8">
    <source>
        <dbReference type="ARBA" id="ARBA00022824"/>
    </source>
</evidence>
<evidence type="ECO:0000256" key="15">
    <source>
        <dbReference type="RuleBase" id="RU000461"/>
    </source>
</evidence>
<comment type="similarity">
    <text evidence="5 15">Belongs to the cytochrome P450 family.</text>
</comment>
<dbReference type="OrthoDB" id="3934656at2759"/>
<dbReference type="GO" id="GO:0005789">
    <property type="term" value="C:endoplasmic reticulum membrane"/>
    <property type="evidence" value="ECO:0007669"/>
    <property type="project" value="UniProtKB-SubCell"/>
</dbReference>
<dbReference type="GO" id="GO:0006805">
    <property type="term" value="P:xenobiotic metabolic process"/>
    <property type="evidence" value="ECO:0007669"/>
    <property type="project" value="TreeGrafter"/>
</dbReference>
<evidence type="ECO:0000256" key="6">
    <source>
        <dbReference type="ARBA" id="ARBA00022617"/>
    </source>
</evidence>
<keyword evidence="6 14" id="KW-0349">Heme</keyword>
<evidence type="ECO:0000256" key="14">
    <source>
        <dbReference type="PIRSR" id="PIRSR602401-1"/>
    </source>
</evidence>
<sequence length="489" mass="55786">MILQALAIILLCIWLYKKNSGSVPGPPILPFCGSAPFLLLFDTKMISYPYRMMHKVAQKYGNVMKVGLGMQDWYVLSSFEEIQEFSMSDFSVSHLPSKTFDELYSFDRPLGIIFPDGALWKHQRKFGVKTLRQLGVGKSSLEDKMVLESSKLVQYMNQLINGKSGVVAMSDFFDLPSLNIIWGLINSSRFEYTDQKLKEQIQLINKFTMESTIGPLVAMRSLKYVPPFSLIYSDIKNNMDKFKLFIRNLVSSETERFREDEELKGYIDAFLTEKNKTSSEFYEDEQLIVTMIDFFTGGSGTMSKTLAYGILYCTLYPQVAEKVVKELEEYTSHLPVITLASRNELVYTEATITEISRLASVLPIAPPRKTTGDIQVGKYTLPKGSLVQMNLYAMHRNTEHWGDPEVFRPERFLKDGKFVQDEWVQPFGYGKRKCIGESVARNNTFLMFSNMMRNFKFSPAPSHPLPTTEPVGGLTIGPQEYSVLVESRI</sequence>
<evidence type="ECO:0000256" key="1">
    <source>
        <dbReference type="ARBA" id="ARBA00001971"/>
    </source>
</evidence>
<dbReference type="GO" id="GO:0006082">
    <property type="term" value="P:organic acid metabolic process"/>
    <property type="evidence" value="ECO:0007669"/>
    <property type="project" value="TreeGrafter"/>
</dbReference>
<evidence type="ECO:0000256" key="7">
    <source>
        <dbReference type="ARBA" id="ARBA00022723"/>
    </source>
</evidence>
<evidence type="ECO:0000256" key="3">
    <source>
        <dbReference type="ARBA" id="ARBA00004174"/>
    </source>
</evidence>
<protein>
    <submittedName>
        <fullName evidence="17">CYP3038A1</fullName>
    </submittedName>
</protein>
<keyword evidence="7 14" id="KW-0479">Metal-binding</keyword>
<dbReference type="PANTHER" id="PTHR24300:SF376">
    <property type="entry name" value="CYTOCHROME P450 15A1"/>
    <property type="match status" value="1"/>
</dbReference>